<feature type="domain" description="Ferrous iron transporter FeoA-like" evidence="2">
    <location>
        <begin position="5"/>
        <end position="77"/>
    </location>
</feature>
<dbReference type="InterPro" id="IPR008988">
    <property type="entry name" value="Transcriptional_repressor_C"/>
</dbReference>
<evidence type="ECO:0000313" key="3">
    <source>
        <dbReference type="EMBL" id="ADR33218.1"/>
    </source>
</evidence>
<dbReference type="InterPro" id="IPR007167">
    <property type="entry name" value="Fe-transptr_FeoA-like"/>
</dbReference>
<proteinExistence type="predicted"/>
<dbReference type="RefSeq" id="WP_013459415.1">
    <property type="nucleotide sequence ID" value="NC_014762.1"/>
</dbReference>
<dbReference type="eggNOG" id="COG1918">
    <property type="taxonomic scope" value="Bacteria"/>
</dbReference>
<dbReference type="GO" id="GO:0046914">
    <property type="term" value="F:transition metal ion binding"/>
    <property type="evidence" value="ECO:0007669"/>
    <property type="project" value="InterPro"/>
</dbReference>
<dbReference type="STRING" id="709032.Sulku_0552"/>
<organism evidence="3 4">
    <name type="scientific">Sulfuricurvum kujiense (strain ATCC BAA-921 / DSM 16994 / JCM 11577 / YK-1)</name>
    <dbReference type="NCBI Taxonomy" id="709032"/>
    <lineage>
        <taxon>Bacteria</taxon>
        <taxon>Pseudomonadati</taxon>
        <taxon>Campylobacterota</taxon>
        <taxon>Epsilonproteobacteria</taxon>
        <taxon>Campylobacterales</taxon>
        <taxon>Sulfurimonadaceae</taxon>
        <taxon>Sulfuricurvum</taxon>
    </lineage>
</organism>
<dbReference type="SMART" id="SM00899">
    <property type="entry name" value="FeoA"/>
    <property type="match status" value="1"/>
</dbReference>
<dbReference type="PANTHER" id="PTHR42954:SF2">
    <property type="entry name" value="FE(2+) TRANSPORT PROTEIN A"/>
    <property type="match status" value="1"/>
</dbReference>
<keyword evidence="1" id="KW-0408">Iron</keyword>
<protein>
    <submittedName>
        <fullName evidence="3">FeoA family protein</fullName>
    </submittedName>
</protein>
<dbReference type="Pfam" id="PF04023">
    <property type="entry name" value="FeoA"/>
    <property type="match status" value="1"/>
</dbReference>
<dbReference type="InterPro" id="IPR038157">
    <property type="entry name" value="FeoA_core_dom"/>
</dbReference>
<dbReference type="SUPFAM" id="SSF50037">
    <property type="entry name" value="C-terminal domain of transcriptional repressors"/>
    <property type="match status" value="1"/>
</dbReference>
<sequence length="79" mass="8614">MNTMTLLSACTKGGVATVVKINAKGPLKQRLISFGLMKGSEVKMLECALTNSTFEIKVGNMNIALRREEAELIEVTDVR</sequence>
<dbReference type="Gene3D" id="2.30.30.90">
    <property type="match status" value="1"/>
</dbReference>
<dbReference type="InterPro" id="IPR052713">
    <property type="entry name" value="FeoA"/>
</dbReference>
<keyword evidence="4" id="KW-1185">Reference proteome</keyword>
<dbReference type="HOGENOM" id="CLU_150646_12_2_7"/>
<accession>E4U0C1</accession>
<evidence type="ECO:0000259" key="2">
    <source>
        <dbReference type="SMART" id="SM00899"/>
    </source>
</evidence>
<name>E4U0C1_SULKY</name>
<dbReference type="AlphaFoldDB" id="E4U0C1"/>
<gene>
    <name evidence="3" type="ordered locus">Sulku_0552</name>
</gene>
<dbReference type="PANTHER" id="PTHR42954">
    <property type="entry name" value="FE(2+) TRANSPORT PROTEIN A"/>
    <property type="match status" value="1"/>
</dbReference>
<dbReference type="EMBL" id="CP002355">
    <property type="protein sequence ID" value="ADR33218.1"/>
    <property type="molecule type" value="Genomic_DNA"/>
</dbReference>
<dbReference type="Proteomes" id="UP000008721">
    <property type="component" value="Chromosome"/>
</dbReference>
<dbReference type="KEGG" id="sku:Sulku_0552"/>
<evidence type="ECO:0000256" key="1">
    <source>
        <dbReference type="ARBA" id="ARBA00023004"/>
    </source>
</evidence>
<reference evidence="3 4" key="1">
    <citation type="journal article" date="2012" name="Stand. Genomic Sci.">
        <title>Complete genome sequence of the sulfur compounds oxidizing chemolithoautotroph Sulfuricurvum kujiense type strain (YK-1(T)).</title>
        <authorList>
            <person name="Han C."/>
            <person name="Kotsyurbenko O."/>
            <person name="Chertkov O."/>
            <person name="Held B."/>
            <person name="Lapidus A."/>
            <person name="Nolan M."/>
            <person name="Lucas S."/>
            <person name="Hammon N."/>
            <person name="Deshpande S."/>
            <person name="Cheng J.F."/>
            <person name="Tapia R."/>
            <person name="Goodwin L.A."/>
            <person name="Pitluck S."/>
            <person name="Liolios K."/>
            <person name="Pagani I."/>
            <person name="Ivanova N."/>
            <person name="Mavromatis K."/>
            <person name="Mikhailova N."/>
            <person name="Pati A."/>
            <person name="Chen A."/>
            <person name="Palaniappan K."/>
            <person name="Land M."/>
            <person name="Hauser L."/>
            <person name="Chang Y.J."/>
            <person name="Jeffries C.D."/>
            <person name="Brambilla E.M."/>
            <person name="Rohde M."/>
            <person name="Spring S."/>
            <person name="Sikorski J."/>
            <person name="Goker M."/>
            <person name="Woyke T."/>
            <person name="Bristow J."/>
            <person name="Eisen J.A."/>
            <person name="Markowitz V."/>
            <person name="Hugenholtz P."/>
            <person name="Kyrpides N.C."/>
            <person name="Klenk H.P."/>
            <person name="Detter J.C."/>
        </authorList>
    </citation>
    <scope>NUCLEOTIDE SEQUENCE [LARGE SCALE GENOMIC DNA]</scope>
    <source>
        <strain evidence="4">ATCC BAA-921 / DSM 16994 / JCM 11577 / YK-1</strain>
    </source>
</reference>
<evidence type="ECO:0000313" key="4">
    <source>
        <dbReference type="Proteomes" id="UP000008721"/>
    </source>
</evidence>